<proteinExistence type="predicted"/>
<keyword evidence="6" id="KW-1185">Reference proteome</keyword>
<dbReference type="PANTHER" id="PTHR38465:SF1">
    <property type="entry name" value="HTH-TYPE TRANSCRIPTIONAL REGULATOR MJ1563-RELATED"/>
    <property type="match status" value="1"/>
</dbReference>
<evidence type="ECO:0000259" key="4">
    <source>
        <dbReference type="Pfam" id="PF12802"/>
    </source>
</evidence>
<dbReference type="RefSeq" id="WP_284338632.1">
    <property type="nucleotide sequence ID" value="NZ_BSNS01000002.1"/>
</dbReference>
<keyword evidence="2" id="KW-0238">DNA-binding</keyword>
<dbReference type="Pfam" id="PF12802">
    <property type="entry name" value="MarR_2"/>
    <property type="match status" value="1"/>
</dbReference>
<dbReference type="SUPFAM" id="SSF46785">
    <property type="entry name" value="Winged helix' DNA-binding domain"/>
    <property type="match status" value="1"/>
</dbReference>
<dbReference type="InterPro" id="IPR052362">
    <property type="entry name" value="HTH-GbsR_regulator"/>
</dbReference>
<organism evidence="5 6">
    <name type="scientific">Devosia nitrariae</name>
    <dbReference type="NCBI Taxonomy" id="2071872"/>
    <lineage>
        <taxon>Bacteria</taxon>
        <taxon>Pseudomonadati</taxon>
        <taxon>Pseudomonadota</taxon>
        <taxon>Alphaproteobacteria</taxon>
        <taxon>Hyphomicrobiales</taxon>
        <taxon>Devosiaceae</taxon>
        <taxon>Devosia</taxon>
    </lineage>
</organism>
<name>A0ABQ5VZY8_9HYPH</name>
<keyword evidence="3" id="KW-0804">Transcription</keyword>
<dbReference type="InterPro" id="IPR036388">
    <property type="entry name" value="WH-like_DNA-bd_sf"/>
</dbReference>
<comment type="caution">
    <text evidence="5">The sequence shown here is derived from an EMBL/GenBank/DDBJ whole genome shotgun (WGS) entry which is preliminary data.</text>
</comment>
<dbReference type="PANTHER" id="PTHR38465">
    <property type="entry name" value="HTH-TYPE TRANSCRIPTIONAL REGULATOR MJ1563-RELATED"/>
    <property type="match status" value="1"/>
</dbReference>
<dbReference type="EMBL" id="BSNS01000002">
    <property type="protein sequence ID" value="GLQ53182.1"/>
    <property type="molecule type" value="Genomic_DNA"/>
</dbReference>
<evidence type="ECO:0000256" key="2">
    <source>
        <dbReference type="ARBA" id="ARBA00023125"/>
    </source>
</evidence>
<dbReference type="Gene3D" id="1.10.10.10">
    <property type="entry name" value="Winged helix-like DNA-binding domain superfamily/Winged helix DNA-binding domain"/>
    <property type="match status" value="1"/>
</dbReference>
<protein>
    <recommendedName>
        <fullName evidence="4">HTH marR-type domain-containing protein</fullName>
    </recommendedName>
</protein>
<evidence type="ECO:0000256" key="1">
    <source>
        <dbReference type="ARBA" id="ARBA00023015"/>
    </source>
</evidence>
<dbReference type="InterPro" id="IPR036390">
    <property type="entry name" value="WH_DNA-bd_sf"/>
</dbReference>
<keyword evidence="1" id="KW-0805">Transcription regulation</keyword>
<gene>
    <name evidence="5" type="ORF">GCM10010862_04400</name>
</gene>
<dbReference type="InterPro" id="IPR000835">
    <property type="entry name" value="HTH_MarR-typ"/>
</dbReference>
<reference evidence="6" key="1">
    <citation type="journal article" date="2019" name="Int. J. Syst. Evol. Microbiol.">
        <title>The Global Catalogue of Microorganisms (GCM) 10K type strain sequencing project: providing services to taxonomists for standard genome sequencing and annotation.</title>
        <authorList>
            <consortium name="The Broad Institute Genomics Platform"/>
            <consortium name="The Broad Institute Genome Sequencing Center for Infectious Disease"/>
            <person name="Wu L."/>
            <person name="Ma J."/>
        </authorList>
    </citation>
    <scope>NUCLEOTIDE SEQUENCE [LARGE SCALE GENOMIC DNA]</scope>
    <source>
        <strain evidence="6">NBRC 112416</strain>
    </source>
</reference>
<accession>A0ABQ5VZY8</accession>
<sequence length="159" mass="17740">MDSKSAAENFIERMGVISQADGQTRISGRILGLLIVEGRPFTLGEMAERLQISKASASTNARLLRTSGVIRLVSHAGDRQDYYELGTDPYRRMMATVGERLANIGAEVLEAEASFPPNDMDTRRRVHQLADFYLRMAERLKDWSDHPENGPAPAPRHNS</sequence>
<feature type="domain" description="HTH marR-type" evidence="4">
    <location>
        <begin position="24"/>
        <end position="79"/>
    </location>
</feature>
<dbReference type="Proteomes" id="UP001156691">
    <property type="component" value="Unassembled WGS sequence"/>
</dbReference>
<evidence type="ECO:0000313" key="6">
    <source>
        <dbReference type="Proteomes" id="UP001156691"/>
    </source>
</evidence>
<evidence type="ECO:0000256" key="3">
    <source>
        <dbReference type="ARBA" id="ARBA00023163"/>
    </source>
</evidence>
<evidence type="ECO:0000313" key="5">
    <source>
        <dbReference type="EMBL" id="GLQ53182.1"/>
    </source>
</evidence>